<reference evidence="1" key="2">
    <citation type="submission" date="2025-09" db="UniProtKB">
        <authorList>
            <consortium name="Ensembl"/>
        </authorList>
    </citation>
    <scope>IDENTIFICATION</scope>
</reference>
<dbReference type="STRING" id="94237.ENSMMOP00000017639"/>
<dbReference type="AlphaFoldDB" id="A0A3Q3X6G9"/>
<reference evidence="1" key="1">
    <citation type="submission" date="2025-08" db="UniProtKB">
        <authorList>
            <consortium name="Ensembl"/>
        </authorList>
    </citation>
    <scope>IDENTIFICATION</scope>
</reference>
<accession>A0A3Q3X6G9</accession>
<proteinExistence type="predicted"/>
<name>A0A3Q3X6G9_MOLML</name>
<dbReference type="Ensembl" id="ENSMMOT00000017930.1">
    <property type="protein sequence ID" value="ENSMMOP00000017639.1"/>
    <property type="gene ID" value="ENSMMOG00000013393.1"/>
</dbReference>
<organism evidence="1 2">
    <name type="scientific">Mola mola</name>
    <name type="common">Ocean sunfish</name>
    <name type="synonym">Tetraodon mola</name>
    <dbReference type="NCBI Taxonomy" id="94237"/>
    <lineage>
        <taxon>Eukaryota</taxon>
        <taxon>Metazoa</taxon>
        <taxon>Chordata</taxon>
        <taxon>Craniata</taxon>
        <taxon>Vertebrata</taxon>
        <taxon>Euteleostomi</taxon>
        <taxon>Actinopterygii</taxon>
        <taxon>Neopterygii</taxon>
        <taxon>Teleostei</taxon>
        <taxon>Neoteleostei</taxon>
        <taxon>Acanthomorphata</taxon>
        <taxon>Eupercaria</taxon>
        <taxon>Tetraodontiformes</taxon>
        <taxon>Molidae</taxon>
        <taxon>Mola</taxon>
    </lineage>
</organism>
<dbReference type="Proteomes" id="UP000261620">
    <property type="component" value="Unplaced"/>
</dbReference>
<dbReference type="OMA" id="KHANMIE"/>
<keyword evidence="2" id="KW-1185">Reference proteome</keyword>
<sequence>MPIDRWFRLCSTCSRVIYSGRGGPGRWRTLTGHMPERQQGGSEALKRRCHGGPGGLYRNESVQRYLRQLVEEHAELSGKLQRAQLSEADRRLLVRRHAELLPVANVSERVDEALEELGTISAFYVCKNTSGCCVRVFHLLP</sequence>
<protein>
    <submittedName>
        <fullName evidence="1">Uncharacterized protein</fullName>
    </submittedName>
</protein>
<evidence type="ECO:0000313" key="2">
    <source>
        <dbReference type="Proteomes" id="UP000261620"/>
    </source>
</evidence>
<evidence type="ECO:0000313" key="1">
    <source>
        <dbReference type="Ensembl" id="ENSMMOP00000017639.1"/>
    </source>
</evidence>